<reference evidence="3 4" key="1">
    <citation type="submission" date="2016-10" db="EMBL/GenBank/DDBJ databases">
        <authorList>
            <person name="de Groot N.N."/>
        </authorList>
    </citation>
    <scope>NUCLEOTIDE SEQUENCE [LARGE SCALE GENOMIC DNA]</scope>
    <source>
        <strain evidence="3 4">RK1</strain>
    </source>
</reference>
<feature type="signal peptide" evidence="2">
    <location>
        <begin position="1"/>
        <end position="21"/>
    </location>
</feature>
<evidence type="ECO:0000256" key="1">
    <source>
        <dbReference type="ARBA" id="ARBA00007072"/>
    </source>
</evidence>
<accession>A0A1I3PKZ3</accession>
<dbReference type="CDD" id="cd02850">
    <property type="entry name" value="E_set_Cellulase_N"/>
    <property type="match status" value="1"/>
</dbReference>
<evidence type="ECO:0000313" key="3">
    <source>
        <dbReference type="EMBL" id="SFJ22039.1"/>
    </source>
</evidence>
<dbReference type="InterPro" id="IPR014756">
    <property type="entry name" value="Ig_E-set"/>
</dbReference>
<keyword evidence="4" id="KW-1185">Reference proteome</keyword>
<dbReference type="AlphaFoldDB" id="A0A1I3PKZ3"/>
<dbReference type="OrthoDB" id="714059at2"/>
<dbReference type="GO" id="GO:0008810">
    <property type="term" value="F:cellulase activity"/>
    <property type="evidence" value="ECO:0007669"/>
    <property type="project" value="InterPro"/>
</dbReference>
<dbReference type="RefSeq" id="WP_143072952.1">
    <property type="nucleotide sequence ID" value="NZ_FOQO01000008.1"/>
</dbReference>
<dbReference type="Proteomes" id="UP000198670">
    <property type="component" value="Unassembled WGS sequence"/>
</dbReference>
<proteinExistence type="inferred from homology"/>
<evidence type="ECO:0000256" key="2">
    <source>
        <dbReference type="SAM" id="SignalP"/>
    </source>
</evidence>
<gene>
    <name evidence="3" type="ORF">SAMN05444682_10878</name>
</gene>
<dbReference type="SUPFAM" id="SSF49785">
    <property type="entry name" value="Galactose-binding domain-like"/>
    <property type="match status" value="1"/>
</dbReference>
<dbReference type="InterPro" id="IPR013783">
    <property type="entry name" value="Ig-like_fold"/>
</dbReference>
<keyword evidence="2" id="KW-0732">Signal</keyword>
<dbReference type="InterPro" id="IPR008979">
    <property type="entry name" value="Galactose-bd-like_sf"/>
</dbReference>
<comment type="similarity">
    <text evidence="1">Belongs to the glycosyl hydrolase 9 (cellulase E) family.</text>
</comment>
<dbReference type="STRING" id="1477437.SAMN05444682_10878"/>
<protein>
    <recommendedName>
        <fullName evidence="5">F5/8 type C domain-containing protein</fullName>
    </recommendedName>
</protein>
<organism evidence="3 4">
    <name type="scientific">Parapedobacter indicus</name>
    <dbReference type="NCBI Taxonomy" id="1477437"/>
    <lineage>
        <taxon>Bacteria</taxon>
        <taxon>Pseudomonadati</taxon>
        <taxon>Bacteroidota</taxon>
        <taxon>Sphingobacteriia</taxon>
        <taxon>Sphingobacteriales</taxon>
        <taxon>Sphingobacteriaceae</taxon>
        <taxon>Parapedobacter</taxon>
    </lineage>
</organism>
<dbReference type="Gene3D" id="2.60.40.10">
    <property type="entry name" value="Immunoglobulins"/>
    <property type="match status" value="1"/>
</dbReference>
<dbReference type="EMBL" id="FOQO01000008">
    <property type="protein sequence ID" value="SFJ22039.1"/>
    <property type="molecule type" value="Genomic_DNA"/>
</dbReference>
<dbReference type="SUPFAM" id="SSF48208">
    <property type="entry name" value="Six-hairpin glycosidases"/>
    <property type="match status" value="1"/>
</dbReference>
<dbReference type="Gene3D" id="2.60.120.260">
    <property type="entry name" value="Galactose-binding domain-like"/>
    <property type="match status" value="1"/>
</dbReference>
<dbReference type="InterPro" id="IPR004197">
    <property type="entry name" value="Cellulase_Ig-like"/>
</dbReference>
<name>A0A1I3PKZ3_9SPHI</name>
<evidence type="ECO:0000313" key="4">
    <source>
        <dbReference type="Proteomes" id="UP000198670"/>
    </source>
</evidence>
<dbReference type="InterPro" id="IPR008928">
    <property type="entry name" value="6-hairpin_glycosidase_sf"/>
</dbReference>
<feature type="chain" id="PRO_5011796254" description="F5/8 type C domain-containing protein" evidence="2">
    <location>
        <begin position="22"/>
        <end position="776"/>
    </location>
</feature>
<sequence length="776" mass="87946">MNRKALLAVVMIATSMGYADAQSSNIAQHKSVSGFPVIDSNPFEYVVDGNDVSCWYLPEAVRTKYIEIDLDGEYRVDRVLLKNLNGIHDIRILARIDDRLTEVFKGGMPYSHLITFDPVKVKAIRLEFNKEPKVHGHKADVYIGEIEVYAYEPQPVMVNQTGYNTLGAKRFTAPLAVDGTSFKVVDSTDAVVFSGTIAKGVGDFSNFRPDIPGPYWVEVRGDDLGRSFPFRIEPYLMERASYFPAMAFMADTRCWYGNADEYTPTEAGPGCPFLGVAWRDSHQFSFELPVLISMYFANPQAFSRDRMPEQSLYRGLREDLPAETPEIVKMIYWAVDIYLKGEVNHTLLKSQLAWFVYAWPHLSEYIPRRVYDEAVAYLFPIWGNSEKGRWHWHDIDHSADLFQTYTILGSGKGQFPPGFSIIPNLMMYEVAKRENRKDADRFFEAAYKQTAWLITNLDWRDPATTKGQRMNEYITLDALSYFLKKYPKRAPKRLAAKLSSWADVAIERADNYWDYRKYAADQWTIPDIRYPDDPKFNPHGSFNEVGNIAGFPVPALAAAWAIEKYDADRTKADRLRVMATAHIDHVFGRNPNGRHFSYDAVHDFEGADLGWFREYDGGAGMLQTARGVLDGSVKEPAYPYHPYGGDPGHTEGWVTFNTAWIMALAYQAADVTSIEFTEVNSDEIARKIPKEGRVGVRLHAPLNLDPNKKEKAFVQVIHGTTGEVAKLALEEKGVNGHYFDGELDVHQLPFSVAPGTPLTVCYGLEHFRASSEIVFN</sequence>
<evidence type="ECO:0008006" key="5">
    <source>
        <dbReference type="Google" id="ProtNLM"/>
    </source>
</evidence>
<dbReference type="GO" id="GO:0005975">
    <property type="term" value="P:carbohydrate metabolic process"/>
    <property type="evidence" value="ECO:0007669"/>
    <property type="project" value="InterPro"/>
</dbReference>
<dbReference type="SUPFAM" id="SSF81296">
    <property type="entry name" value="E set domains"/>
    <property type="match status" value="1"/>
</dbReference>